<evidence type="ECO:0000259" key="1">
    <source>
        <dbReference type="Pfam" id="PF13372"/>
    </source>
</evidence>
<reference evidence="2 3" key="1">
    <citation type="submission" date="2018-06" db="EMBL/GenBank/DDBJ databases">
        <title>Genome sequencing of Flavobacterium.</title>
        <authorList>
            <person name="Baek M.-G."/>
            <person name="Yi H."/>
        </authorList>
    </citation>
    <scope>NUCLEOTIDE SEQUENCE [LARGE SCALE GENOMIC DNA]</scope>
    <source>
        <strain evidence="2 3">HYN0086</strain>
    </source>
</reference>
<dbReference type="AlphaFoldDB" id="A0A344LUG1"/>
<name>A0A344LUG1_9FLAO</name>
<evidence type="ECO:0000313" key="2">
    <source>
        <dbReference type="EMBL" id="AXB57553.1"/>
    </source>
</evidence>
<dbReference type="Proteomes" id="UP000251561">
    <property type="component" value="Chromosome"/>
</dbReference>
<keyword evidence="3" id="KW-1185">Reference proteome</keyword>
<dbReference type="Pfam" id="PF13372">
    <property type="entry name" value="Alginate_exp"/>
    <property type="match status" value="1"/>
</dbReference>
<protein>
    <recommendedName>
        <fullName evidence="1">Alginate export domain-containing protein</fullName>
    </recommendedName>
</protein>
<gene>
    <name evidence="2" type="ORF">HYN86_13505</name>
</gene>
<dbReference type="OrthoDB" id="920871at2"/>
<dbReference type="EMBL" id="CP030261">
    <property type="protein sequence ID" value="AXB57553.1"/>
    <property type="molecule type" value="Genomic_DNA"/>
</dbReference>
<feature type="domain" description="Alginate export" evidence="1">
    <location>
        <begin position="92"/>
        <end position="352"/>
    </location>
</feature>
<proteinExistence type="predicted"/>
<accession>A0A344LUG1</accession>
<sequence length="434" mass="50890">MVPKNTFASFFIFCFFTTIGNHVSAQEIDTIAKQFVVNIELRPRAEYTSNYILPPNDSIDPYFYITQRNRISMQYSQEKWFLKSDIQEIHLWDNENSNSKVGSVNFYQLFLETKFRNINFRLGRQSILLDNGRLFSDAPWAQQGRSHEGIRIMKYSKYFMNDFFFLFTRNYNTSFEAAYSPVASNKYKYMMVYNFSYSPHQNLSFNSSSTVDFLEKTNAETLYARATTGGRIEYKKNHWYYTLNSYLQFGQNQKGQHVLACYFQPEVKLSLQKSTWRLGAEIISGSSSKLSIDNTSDFDVLYGVTWKFNGNMNVFTRFPADVGGKGLVNPYLFASFPLNTKLSLRNDFHLFYTQYPLVDSSNQDMSRFLGFENDFSVKYIPLKELEINAAFSFYKSTDSMKNLPKVQDENKLSFWSYLMVSYSFNAVNWRKSRK</sequence>
<organism evidence="2 3">
    <name type="scientific">Flavobacterium fluviale</name>
    <dbReference type="NCBI Taxonomy" id="2249356"/>
    <lineage>
        <taxon>Bacteria</taxon>
        <taxon>Pseudomonadati</taxon>
        <taxon>Bacteroidota</taxon>
        <taxon>Flavobacteriia</taxon>
        <taxon>Flavobacteriales</taxon>
        <taxon>Flavobacteriaceae</taxon>
        <taxon>Flavobacterium</taxon>
    </lineage>
</organism>
<evidence type="ECO:0000313" key="3">
    <source>
        <dbReference type="Proteomes" id="UP000251561"/>
    </source>
</evidence>
<dbReference type="KEGG" id="ffl:HYN86_13505"/>
<dbReference type="InterPro" id="IPR025388">
    <property type="entry name" value="Alginate_export_dom"/>
</dbReference>